<sequence length="107" mass="11600">MFLGRLFHGLSRSQAALLSWDMPPSIASSPSAQTVCYGYTMRTSTLGLLTLIFYIQGNLHAVDTTMAVMGAYCGIADCAIFWYWGNRKVTALRLASVLGIAAWGMLG</sequence>
<dbReference type="EMBL" id="JABFCT010000004">
    <property type="protein sequence ID" value="KAF5876290.1"/>
    <property type="molecule type" value="Genomic_DNA"/>
</dbReference>
<reference evidence="2 3" key="1">
    <citation type="journal article" date="2020" name="Phytopathology">
        <title>A high-quality genome resource of Botrytis fragariae, a new and rapidly spreading fungal pathogen causing strawberry gray mold in the U.S.A.</title>
        <authorList>
            <person name="Wu Y."/>
            <person name="Saski C.A."/>
            <person name="Schnabel G."/>
            <person name="Xiao S."/>
            <person name="Hu M."/>
        </authorList>
    </citation>
    <scope>NUCLEOTIDE SEQUENCE [LARGE SCALE GENOMIC DNA]</scope>
    <source>
        <strain evidence="2 3">BVB16</strain>
    </source>
</reference>
<dbReference type="Proteomes" id="UP000531561">
    <property type="component" value="Unassembled WGS sequence"/>
</dbReference>
<dbReference type="AlphaFoldDB" id="A0A8H6AZE9"/>
<organism evidence="2 3">
    <name type="scientific">Botrytis fragariae</name>
    <dbReference type="NCBI Taxonomy" id="1964551"/>
    <lineage>
        <taxon>Eukaryota</taxon>
        <taxon>Fungi</taxon>
        <taxon>Dikarya</taxon>
        <taxon>Ascomycota</taxon>
        <taxon>Pezizomycotina</taxon>
        <taxon>Leotiomycetes</taxon>
        <taxon>Helotiales</taxon>
        <taxon>Sclerotiniaceae</taxon>
        <taxon>Botrytis</taxon>
    </lineage>
</organism>
<proteinExistence type="predicted"/>
<accession>A0A8H6AZE9</accession>
<protein>
    <submittedName>
        <fullName evidence="2">Uncharacterized protein</fullName>
    </submittedName>
</protein>
<comment type="caution">
    <text evidence="2">The sequence shown here is derived from an EMBL/GenBank/DDBJ whole genome shotgun (WGS) entry which is preliminary data.</text>
</comment>
<dbReference type="GeneID" id="59256800"/>
<feature type="transmembrane region" description="Helical" evidence="1">
    <location>
        <begin position="67"/>
        <end position="84"/>
    </location>
</feature>
<keyword evidence="1" id="KW-1133">Transmembrane helix</keyword>
<feature type="transmembrane region" description="Helical" evidence="1">
    <location>
        <begin position="90"/>
        <end position="106"/>
    </location>
</feature>
<keyword evidence="1" id="KW-0472">Membrane</keyword>
<name>A0A8H6AZE9_9HELO</name>
<keyword evidence="3" id="KW-1185">Reference proteome</keyword>
<evidence type="ECO:0000313" key="2">
    <source>
        <dbReference type="EMBL" id="KAF5876290.1"/>
    </source>
</evidence>
<dbReference type="InterPro" id="IPR025363">
    <property type="entry name" value="DUF4267"/>
</dbReference>
<dbReference type="RefSeq" id="XP_037195236.1">
    <property type="nucleotide sequence ID" value="XM_037333108.1"/>
</dbReference>
<evidence type="ECO:0000256" key="1">
    <source>
        <dbReference type="SAM" id="Phobius"/>
    </source>
</evidence>
<keyword evidence="1" id="KW-0812">Transmembrane</keyword>
<evidence type="ECO:0000313" key="3">
    <source>
        <dbReference type="Proteomes" id="UP000531561"/>
    </source>
</evidence>
<dbReference type="Pfam" id="PF14087">
    <property type="entry name" value="DUF4267"/>
    <property type="match status" value="1"/>
</dbReference>
<gene>
    <name evidence="2" type="ORF">Bfra_002693</name>
</gene>
<dbReference type="OrthoDB" id="2989864at2759"/>